<gene>
    <name evidence="3" type="ORF">GCM10010470_33730</name>
</gene>
<reference evidence="3 4" key="1">
    <citation type="journal article" date="2019" name="Int. J. Syst. Evol. Microbiol.">
        <title>The Global Catalogue of Microorganisms (GCM) 10K type strain sequencing project: providing services to taxonomists for standard genome sequencing and annotation.</title>
        <authorList>
            <consortium name="The Broad Institute Genomics Platform"/>
            <consortium name="The Broad Institute Genome Sequencing Center for Infectious Disease"/>
            <person name="Wu L."/>
            <person name="Ma J."/>
        </authorList>
    </citation>
    <scope>NUCLEOTIDE SEQUENCE [LARGE SCALE GENOMIC DNA]</scope>
    <source>
        <strain evidence="3 4">JCM 9383</strain>
    </source>
</reference>
<evidence type="ECO:0000313" key="3">
    <source>
        <dbReference type="EMBL" id="GAA2795886.1"/>
    </source>
</evidence>
<feature type="region of interest" description="Disordered" evidence="1">
    <location>
        <begin position="57"/>
        <end position="112"/>
    </location>
</feature>
<keyword evidence="4" id="KW-1185">Reference proteome</keyword>
<dbReference type="EMBL" id="BAAAUX010000014">
    <property type="protein sequence ID" value="GAA2795886.1"/>
    <property type="molecule type" value="Genomic_DNA"/>
</dbReference>
<accession>A0ABN3VEW0</accession>
<dbReference type="RefSeq" id="WP_344680708.1">
    <property type="nucleotide sequence ID" value="NZ_BAAAUX010000014.1"/>
</dbReference>
<organism evidence="3 4">
    <name type="scientific">Saccharopolyspora taberi</name>
    <dbReference type="NCBI Taxonomy" id="60895"/>
    <lineage>
        <taxon>Bacteria</taxon>
        <taxon>Bacillati</taxon>
        <taxon>Actinomycetota</taxon>
        <taxon>Actinomycetes</taxon>
        <taxon>Pseudonocardiales</taxon>
        <taxon>Pseudonocardiaceae</taxon>
        <taxon>Saccharopolyspora</taxon>
    </lineage>
</organism>
<dbReference type="Pfam" id="PF26450">
    <property type="entry name" value="DUF8129"/>
    <property type="match status" value="1"/>
</dbReference>
<dbReference type="Proteomes" id="UP001500979">
    <property type="component" value="Unassembled WGS sequence"/>
</dbReference>
<evidence type="ECO:0000259" key="2">
    <source>
        <dbReference type="Pfam" id="PF26450"/>
    </source>
</evidence>
<proteinExistence type="predicted"/>
<name>A0ABN3VEW0_9PSEU</name>
<dbReference type="InterPro" id="IPR058442">
    <property type="entry name" value="DUF8129"/>
</dbReference>
<evidence type="ECO:0000313" key="4">
    <source>
        <dbReference type="Proteomes" id="UP001500979"/>
    </source>
</evidence>
<feature type="domain" description="DUF8129" evidence="2">
    <location>
        <begin position="3"/>
        <end position="59"/>
    </location>
</feature>
<evidence type="ECO:0000256" key="1">
    <source>
        <dbReference type="SAM" id="MobiDB-lite"/>
    </source>
</evidence>
<comment type="caution">
    <text evidence="3">The sequence shown here is derived from an EMBL/GenBank/DDBJ whole genome shotgun (WGS) entry which is preliminary data.</text>
</comment>
<feature type="compositionally biased region" description="Polar residues" evidence="1">
    <location>
        <begin position="83"/>
        <end position="92"/>
    </location>
</feature>
<protein>
    <recommendedName>
        <fullName evidence="2">DUF8129 domain-containing protein</fullName>
    </recommendedName>
</protein>
<sequence length="112" mass="12129">MAEKRLPLPDYDELPVGVLRYRIRSLDADALGVLLDHEKGHADRALVEELITNRLHELEQGARPSPGSPADIPEARRHARSGSPVTPGSGRQPSGPPARHGVIGEQGRPKPN</sequence>